<evidence type="ECO:0000313" key="15">
    <source>
        <dbReference type="Proteomes" id="UP000243797"/>
    </source>
</evidence>
<evidence type="ECO:0000313" key="14">
    <source>
        <dbReference type="EMBL" id="PNS19564.1"/>
    </source>
</evidence>
<feature type="compositionally biased region" description="Low complexity" evidence="11">
    <location>
        <begin position="1"/>
        <end position="16"/>
    </location>
</feature>
<evidence type="ECO:0000256" key="8">
    <source>
        <dbReference type="ARBA" id="ARBA00023242"/>
    </source>
</evidence>
<feature type="compositionally biased region" description="Polar residues" evidence="11">
    <location>
        <begin position="69"/>
        <end position="80"/>
    </location>
</feature>
<evidence type="ECO:0000256" key="7">
    <source>
        <dbReference type="ARBA" id="ARBA00022552"/>
    </source>
</evidence>
<feature type="compositionally biased region" description="Basic and acidic residues" evidence="11">
    <location>
        <begin position="155"/>
        <end position="169"/>
    </location>
</feature>
<keyword evidence="6 10" id="KW-0690">Ribosome biogenesis</keyword>
<dbReference type="InterPro" id="IPR053939">
    <property type="entry name" value="UTP25_C"/>
</dbReference>
<keyword evidence="8 10" id="KW-0539">Nucleus</keyword>
<keyword evidence="7 10" id="KW-0698">rRNA processing</keyword>
<dbReference type="InParanoid" id="A0A2K1QWY6"/>
<dbReference type="FunCoup" id="A0A2K1QWY6">
    <property type="interactions" value="1186"/>
</dbReference>
<evidence type="ECO:0000256" key="11">
    <source>
        <dbReference type="SAM" id="MobiDB-lite"/>
    </source>
</evidence>
<comment type="subcellular location">
    <subcellularLocation>
        <location evidence="2 10">Nucleus</location>
        <location evidence="2 10">Nucleolus</location>
    </subcellularLocation>
</comment>
<feature type="region of interest" description="Disordered" evidence="11">
    <location>
        <begin position="123"/>
        <end position="169"/>
    </location>
</feature>
<protein>
    <recommendedName>
        <fullName evidence="5 10">U3 small nucleolar RNA-associated protein 25</fullName>
        <shortName evidence="10">U3 snoRNA-associated protein 25</shortName>
    </recommendedName>
</protein>
<evidence type="ECO:0000256" key="5">
    <source>
        <dbReference type="ARBA" id="ARBA00015422"/>
    </source>
</evidence>
<comment type="function">
    <text evidence="1 10">DEAD-box RNA helicase-like protein required for pre-18S rRNA processing, specifically at sites A0, A1, and A2.</text>
</comment>
<dbReference type="InterPro" id="IPR053940">
    <property type="entry name" value="UTP25_NTPase-like"/>
</dbReference>
<feature type="domain" description="UTP25 NTP hydrolase-like" evidence="13">
    <location>
        <begin position="258"/>
        <end position="512"/>
    </location>
</feature>
<proteinExistence type="inferred from homology"/>
<dbReference type="GO" id="GO:0000462">
    <property type="term" value="P:maturation of SSU-rRNA from tricistronic rRNA transcript (SSU-rRNA, 5.8S rRNA, LSU-rRNA)"/>
    <property type="evidence" value="ECO:0007669"/>
    <property type="project" value="TreeGrafter"/>
</dbReference>
<comment type="similarity">
    <text evidence="3 10">Belongs to the UTP25 family.</text>
</comment>
<dbReference type="STRING" id="2082308.A0A2K1QWY6"/>
<gene>
    <name evidence="14" type="ORF">CAC42_7408</name>
</gene>
<evidence type="ECO:0000256" key="4">
    <source>
        <dbReference type="ARBA" id="ARBA00011192"/>
    </source>
</evidence>
<dbReference type="AlphaFoldDB" id="A0A2K1QWY6"/>
<evidence type="ECO:0000259" key="13">
    <source>
        <dbReference type="Pfam" id="PF22916"/>
    </source>
</evidence>
<dbReference type="OrthoDB" id="10264378at2759"/>
<evidence type="ECO:0000259" key="12">
    <source>
        <dbReference type="Pfam" id="PF06862"/>
    </source>
</evidence>
<dbReference type="InterPro" id="IPR010678">
    <property type="entry name" value="UTP25"/>
</dbReference>
<evidence type="ECO:0000256" key="9">
    <source>
        <dbReference type="ARBA" id="ARBA00023274"/>
    </source>
</evidence>
<sequence length="724" mass="82237">MAPRGAFRGSFRGSNRGRTEKRKPFKDSLGDRNHQSKFEETRLPSPPEDINGGVQASSDDDEAAEATPSAYSTLLQTLSRSGHDRGQPRKRRKLSTRELDGEVLSNAEPMEKLLHNVIASEHEDLDESDEVASLASAAQGQDESLDHEEAELVEEGNRESDYDQDDHDPFTERFAVDEKVTELVRSIGGKKWLSTVKERGGWKYVWQHPDVPGRNRTESKYRSIEDLVLKQRLKHPATTLSLSGGPETSELLTTIFNYQSLLHGGRTPSNGSYLRDLTCLHALNHVLKGRDKVIRNNEKLAKAGDEVPEELDVRDQGFTRPKVLVLLETRQQCYRWITSILHLFEPEQRENWGRFKDEFGADDHVPLHLPEDYRDLFEGNSDNDFRIGLKFTRKTIKFFSAFYQSDILLCSALGLRRIIAATDPKKRDHDFLSSIEIAVLDQADAMLQQNWSHVTFVLSHLNLTPRDSHGADFTRVRPFYLDNQAQYFRQTLVYSSYVTPELQSLFNSLLSISGRLKLTPLYPGAITTLSHPLKQTFTRYHSPTPSSDPDTRFTFFTATLVPWISKLASLSSSSSPAGILIFIPSYLDFVRVRNYFAASPATENISFGQVSEYAPVSDQRRAKSHFVTGRNQVLLYSGRAHHFQRGRVRGVKRVVWYALPDNERFWGEVLGWVAEGVREGRTAEGEVACRAVFGKWDRLRLERIVGSERVGRLVEGEGDTFEFV</sequence>
<evidence type="ECO:0000256" key="6">
    <source>
        <dbReference type="ARBA" id="ARBA00022517"/>
    </source>
</evidence>
<dbReference type="Pfam" id="PF22916">
    <property type="entry name" value="UTP25_NTPase-like"/>
    <property type="match status" value="1"/>
</dbReference>
<dbReference type="Pfam" id="PF06862">
    <property type="entry name" value="Utp25_C"/>
    <property type="match status" value="1"/>
</dbReference>
<dbReference type="GO" id="GO:0034511">
    <property type="term" value="F:U3 snoRNA binding"/>
    <property type="evidence" value="ECO:0007669"/>
    <property type="project" value="InterPro"/>
</dbReference>
<dbReference type="EMBL" id="NKHZ01000031">
    <property type="protein sequence ID" value="PNS19564.1"/>
    <property type="molecule type" value="Genomic_DNA"/>
</dbReference>
<comment type="caution">
    <text evidence="14">The sequence shown here is derived from an EMBL/GenBank/DDBJ whole genome shotgun (WGS) entry which is preliminary data.</text>
</comment>
<reference evidence="14 15" key="1">
    <citation type="submission" date="2017-06" db="EMBL/GenBank/DDBJ databases">
        <title>Draft genome sequence of a variant of Elsinoe murrayae.</title>
        <authorList>
            <person name="Cheng Q."/>
        </authorList>
    </citation>
    <scope>NUCLEOTIDE SEQUENCE [LARGE SCALE GENOMIC DNA]</scope>
    <source>
        <strain evidence="14 15">CQ-2017a</strain>
    </source>
</reference>
<dbReference type="GO" id="GO:0019843">
    <property type="term" value="F:rRNA binding"/>
    <property type="evidence" value="ECO:0007669"/>
    <property type="project" value="TreeGrafter"/>
</dbReference>
<feature type="domain" description="UTP25 C-terminal" evidence="12">
    <location>
        <begin position="526"/>
        <end position="723"/>
    </location>
</feature>
<keyword evidence="9 10" id="KW-0687">Ribonucleoprotein</keyword>
<feature type="compositionally biased region" description="Basic and acidic residues" evidence="11">
    <location>
        <begin position="25"/>
        <end position="42"/>
    </location>
</feature>
<accession>A0A2K1QWY6</accession>
<comment type="subunit">
    <text evidence="4 10">Component of the ribosomal small subunit (SSU) processome composed of at least 40 protein subunits and snoRNA U3.</text>
</comment>
<dbReference type="GO" id="GO:0032040">
    <property type="term" value="C:small-subunit processome"/>
    <property type="evidence" value="ECO:0007669"/>
    <property type="project" value="TreeGrafter"/>
</dbReference>
<name>A0A2K1QWY6_9PEZI</name>
<evidence type="ECO:0000256" key="2">
    <source>
        <dbReference type="ARBA" id="ARBA00004604"/>
    </source>
</evidence>
<dbReference type="PANTHER" id="PTHR12933:SF0">
    <property type="entry name" value="U3 SMALL NUCLEOLAR RNA-ASSOCIATED PROTEIN 25 HOMOLOG"/>
    <property type="match status" value="1"/>
</dbReference>
<keyword evidence="15" id="KW-1185">Reference proteome</keyword>
<feature type="compositionally biased region" description="Acidic residues" evidence="11">
    <location>
        <begin position="143"/>
        <end position="154"/>
    </location>
</feature>
<evidence type="ECO:0000256" key="10">
    <source>
        <dbReference type="RuleBase" id="RU365070"/>
    </source>
</evidence>
<evidence type="ECO:0000256" key="1">
    <source>
        <dbReference type="ARBA" id="ARBA00002883"/>
    </source>
</evidence>
<dbReference type="Proteomes" id="UP000243797">
    <property type="component" value="Unassembled WGS sequence"/>
</dbReference>
<feature type="region of interest" description="Disordered" evidence="11">
    <location>
        <begin position="1"/>
        <end position="107"/>
    </location>
</feature>
<evidence type="ECO:0000256" key="3">
    <source>
        <dbReference type="ARBA" id="ARBA00009223"/>
    </source>
</evidence>
<organism evidence="14 15">
    <name type="scientific">Sphaceloma murrayae</name>
    <dbReference type="NCBI Taxonomy" id="2082308"/>
    <lineage>
        <taxon>Eukaryota</taxon>
        <taxon>Fungi</taxon>
        <taxon>Dikarya</taxon>
        <taxon>Ascomycota</taxon>
        <taxon>Pezizomycotina</taxon>
        <taxon>Dothideomycetes</taxon>
        <taxon>Dothideomycetidae</taxon>
        <taxon>Myriangiales</taxon>
        <taxon>Elsinoaceae</taxon>
        <taxon>Sphaceloma</taxon>
    </lineage>
</organism>
<dbReference type="PANTHER" id="PTHR12933">
    <property type="entry name" value="ORF PROTEIN-RELATED"/>
    <property type="match status" value="1"/>
</dbReference>